<name>A0ABV9U794_9ACTN</name>
<dbReference type="InterPro" id="IPR009057">
    <property type="entry name" value="Homeodomain-like_sf"/>
</dbReference>
<organism evidence="7 8">
    <name type="scientific">Actinomadura gamaensis</name>
    <dbReference type="NCBI Taxonomy" id="1763541"/>
    <lineage>
        <taxon>Bacteria</taxon>
        <taxon>Bacillati</taxon>
        <taxon>Actinomycetota</taxon>
        <taxon>Actinomycetes</taxon>
        <taxon>Streptosporangiales</taxon>
        <taxon>Thermomonosporaceae</taxon>
        <taxon>Actinomadura</taxon>
    </lineage>
</organism>
<keyword evidence="3" id="KW-0804">Transcription</keyword>
<protein>
    <submittedName>
        <fullName evidence="7">TetR/AcrR family transcriptional regulator</fullName>
    </submittedName>
</protein>
<evidence type="ECO:0000313" key="8">
    <source>
        <dbReference type="Proteomes" id="UP001595872"/>
    </source>
</evidence>
<evidence type="ECO:0000256" key="2">
    <source>
        <dbReference type="ARBA" id="ARBA00023125"/>
    </source>
</evidence>
<dbReference type="Gene3D" id="1.10.357.10">
    <property type="entry name" value="Tetracycline Repressor, domain 2"/>
    <property type="match status" value="1"/>
</dbReference>
<keyword evidence="2 4" id="KW-0238">DNA-binding</keyword>
<keyword evidence="8" id="KW-1185">Reference proteome</keyword>
<evidence type="ECO:0000256" key="1">
    <source>
        <dbReference type="ARBA" id="ARBA00023015"/>
    </source>
</evidence>
<reference evidence="8" key="1">
    <citation type="journal article" date="2019" name="Int. J. Syst. Evol. Microbiol.">
        <title>The Global Catalogue of Microorganisms (GCM) 10K type strain sequencing project: providing services to taxonomists for standard genome sequencing and annotation.</title>
        <authorList>
            <consortium name="The Broad Institute Genomics Platform"/>
            <consortium name="The Broad Institute Genome Sequencing Center for Infectious Disease"/>
            <person name="Wu L."/>
            <person name="Ma J."/>
        </authorList>
    </citation>
    <scope>NUCLEOTIDE SEQUENCE [LARGE SCALE GENOMIC DNA]</scope>
    <source>
        <strain evidence="8">KLKA75</strain>
    </source>
</reference>
<dbReference type="InterPro" id="IPR036271">
    <property type="entry name" value="Tet_transcr_reg_TetR-rel_C_sf"/>
</dbReference>
<accession>A0ABV9U794</accession>
<dbReference type="PROSITE" id="PS50977">
    <property type="entry name" value="HTH_TETR_2"/>
    <property type="match status" value="1"/>
</dbReference>
<dbReference type="Pfam" id="PF00440">
    <property type="entry name" value="TetR_N"/>
    <property type="match status" value="1"/>
</dbReference>
<sequence length="221" mass="23779">MAEETSAERPQDDAQRSRVDAQRSQGDGRRPRADARRNRERLLAAARAVFAAGQESGRPVTLDQVAREAGVGIGTLYRHFPSREALVEALYREEVEQLCASVDVLLERTPPDLALRGWMDCFADYVEAKQEMGDALRALIDTGVVTAEKSRERLAGALRRLLDAGAADGTLRADLRAEDLVTAIVGVVMATGIAGGRVQLGRLFDLVLAGARGPAATRADG</sequence>
<dbReference type="EMBL" id="JBHSIT010000009">
    <property type="protein sequence ID" value="MFC4911460.1"/>
    <property type="molecule type" value="Genomic_DNA"/>
</dbReference>
<dbReference type="InterPro" id="IPR049445">
    <property type="entry name" value="TetR_SbtR-like_C"/>
</dbReference>
<proteinExistence type="predicted"/>
<evidence type="ECO:0000313" key="7">
    <source>
        <dbReference type="EMBL" id="MFC4911460.1"/>
    </source>
</evidence>
<dbReference type="InterPro" id="IPR001647">
    <property type="entry name" value="HTH_TetR"/>
</dbReference>
<feature type="domain" description="HTH tetR-type" evidence="6">
    <location>
        <begin position="36"/>
        <end position="98"/>
    </location>
</feature>
<gene>
    <name evidence="7" type="ORF">ACFPCY_29430</name>
</gene>
<evidence type="ECO:0000256" key="3">
    <source>
        <dbReference type="ARBA" id="ARBA00023163"/>
    </source>
</evidence>
<dbReference type="SUPFAM" id="SSF46689">
    <property type="entry name" value="Homeodomain-like"/>
    <property type="match status" value="1"/>
</dbReference>
<keyword evidence="1" id="KW-0805">Transcription regulation</keyword>
<dbReference type="SUPFAM" id="SSF48498">
    <property type="entry name" value="Tetracyclin repressor-like, C-terminal domain"/>
    <property type="match status" value="1"/>
</dbReference>
<dbReference type="RefSeq" id="WP_378260389.1">
    <property type="nucleotide sequence ID" value="NZ_JBHSIT010000009.1"/>
</dbReference>
<feature type="DNA-binding region" description="H-T-H motif" evidence="4">
    <location>
        <begin position="61"/>
        <end position="80"/>
    </location>
</feature>
<dbReference type="Proteomes" id="UP001595872">
    <property type="component" value="Unassembled WGS sequence"/>
</dbReference>
<dbReference type="PANTHER" id="PTHR30055">
    <property type="entry name" value="HTH-TYPE TRANSCRIPTIONAL REGULATOR RUTR"/>
    <property type="match status" value="1"/>
</dbReference>
<dbReference type="InterPro" id="IPR050109">
    <property type="entry name" value="HTH-type_TetR-like_transc_reg"/>
</dbReference>
<comment type="caution">
    <text evidence="7">The sequence shown here is derived from an EMBL/GenBank/DDBJ whole genome shotgun (WGS) entry which is preliminary data.</text>
</comment>
<dbReference type="Pfam" id="PF21597">
    <property type="entry name" value="TetR_C_43"/>
    <property type="match status" value="1"/>
</dbReference>
<evidence type="ECO:0000259" key="6">
    <source>
        <dbReference type="PROSITE" id="PS50977"/>
    </source>
</evidence>
<feature type="region of interest" description="Disordered" evidence="5">
    <location>
        <begin position="1"/>
        <end position="37"/>
    </location>
</feature>
<evidence type="ECO:0000256" key="5">
    <source>
        <dbReference type="SAM" id="MobiDB-lite"/>
    </source>
</evidence>
<dbReference type="PANTHER" id="PTHR30055:SF234">
    <property type="entry name" value="HTH-TYPE TRANSCRIPTIONAL REGULATOR BETI"/>
    <property type="match status" value="1"/>
</dbReference>
<evidence type="ECO:0000256" key="4">
    <source>
        <dbReference type="PROSITE-ProRule" id="PRU00335"/>
    </source>
</evidence>